<dbReference type="Gene3D" id="3.90.550.10">
    <property type="entry name" value="Spore Coat Polysaccharide Biosynthesis Protein SpsA, Chain A"/>
    <property type="match status" value="1"/>
</dbReference>
<dbReference type="AlphaFoldDB" id="A0A1C4D1C7"/>
<organism evidence="2 3">
    <name type="scientific">Chitinophaga costaii</name>
    <dbReference type="NCBI Taxonomy" id="1335309"/>
    <lineage>
        <taxon>Bacteria</taxon>
        <taxon>Pseudomonadati</taxon>
        <taxon>Bacteroidota</taxon>
        <taxon>Chitinophagia</taxon>
        <taxon>Chitinophagales</taxon>
        <taxon>Chitinophagaceae</taxon>
        <taxon>Chitinophaga</taxon>
    </lineage>
</organism>
<dbReference type="SUPFAM" id="SSF53448">
    <property type="entry name" value="Nucleotide-diphospho-sugar transferases"/>
    <property type="match status" value="1"/>
</dbReference>
<accession>A0A1C4D1C7</accession>
<sequence>MKEEIKVSVIIATWNAAHLLPACLDSIAAVQVPGLEIVIADGGSKDNTVALLEAFKKVPLHYISEPDKGIYDALNKGVSQAHGKWLYFMGADDRLLPGFANLCQKLQDEHTVYYGNTVPVYGPEKPAYTLLVGEFTPWRLAQYCMNHQQIIYPASVFAKYQYPLKYKVFGDYALNLQVWGDPHFPKVFYPINIAGYYMGGLSSFHNDTVFKKDKARIILHSMGWWTYLRFLIKRFKRRHLQGHPVFF</sequence>
<dbReference type="InterPro" id="IPR001173">
    <property type="entry name" value="Glyco_trans_2-like"/>
</dbReference>
<keyword evidence="2" id="KW-0808">Transferase</keyword>
<dbReference type="Proteomes" id="UP000242818">
    <property type="component" value="Unassembled WGS sequence"/>
</dbReference>
<dbReference type="Pfam" id="PF00535">
    <property type="entry name" value="Glycos_transf_2"/>
    <property type="match status" value="1"/>
</dbReference>
<name>A0A1C4D1C7_9BACT</name>
<dbReference type="RefSeq" id="WP_089711223.1">
    <property type="nucleotide sequence ID" value="NZ_FMAR01000005.1"/>
</dbReference>
<reference evidence="2 3" key="1">
    <citation type="submission" date="2016-08" db="EMBL/GenBank/DDBJ databases">
        <authorList>
            <person name="Seilhamer J.J."/>
        </authorList>
    </citation>
    <scope>NUCLEOTIDE SEQUENCE [LARGE SCALE GENOMIC DNA]</scope>
    <source>
        <strain evidence="2 3">A37T2</strain>
    </source>
</reference>
<proteinExistence type="predicted"/>
<evidence type="ECO:0000313" key="3">
    <source>
        <dbReference type="Proteomes" id="UP000242818"/>
    </source>
</evidence>
<dbReference type="PANTHER" id="PTHR22916">
    <property type="entry name" value="GLYCOSYLTRANSFERASE"/>
    <property type="match status" value="1"/>
</dbReference>
<dbReference type="PANTHER" id="PTHR22916:SF3">
    <property type="entry name" value="UDP-GLCNAC:BETAGAL BETA-1,3-N-ACETYLGLUCOSAMINYLTRANSFERASE-LIKE PROTEIN 1"/>
    <property type="match status" value="1"/>
</dbReference>
<evidence type="ECO:0000259" key="1">
    <source>
        <dbReference type="Pfam" id="PF00535"/>
    </source>
</evidence>
<dbReference type="OrthoDB" id="9788101at2"/>
<dbReference type="GO" id="GO:0016758">
    <property type="term" value="F:hexosyltransferase activity"/>
    <property type="evidence" value="ECO:0007669"/>
    <property type="project" value="UniProtKB-ARBA"/>
</dbReference>
<dbReference type="InterPro" id="IPR029044">
    <property type="entry name" value="Nucleotide-diphossugar_trans"/>
</dbReference>
<keyword evidence="3" id="KW-1185">Reference proteome</keyword>
<dbReference type="STRING" id="1335309.GA0116948_10523"/>
<gene>
    <name evidence="2" type="ORF">GA0116948_10523</name>
</gene>
<evidence type="ECO:0000313" key="2">
    <source>
        <dbReference type="EMBL" id="SCC25254.1"/>
    </source>
</evidence>
<feature type="domain" description="Glycosyltransferase 2-like" evidence="1">
    <location>
        <begin position="8"/>
        <end position="126"/>
    </location>
</feature>
<dbReference type="EMBL" id="FMAR01000005">
    <property type="protein sequence ID" value="SCC25254.1"/>
    <property type="molecule type" value="Genomic_DNA"/>
</dbReference>
<protein>
    <submittedName>
        <fullName evidence="2">Glycosyltransferase involved in cell wall bisynthesis</fullName>
    </submittedName>
</protein>